<accession>A0A4Q7PKB2</accession>
<dbReference type="AlphaFoldDB" id="A0A4Q7PKB2"/>
<organism evidence="1 2">
    <name type="scientific">Cuneatibacter caecimuris</name>
    <dbReference type="NCBI Taxonomy" id="1796618"/>
    <lineage>
        <taxon>Bacteria</taxon>
        <taxon>Bacillati</taxon>
        <taxon>Bacillota</taxon>
        <taxon>Clostridia</taxon>
        <taxon>Lachnospirales</taxon>
        <taxon>Lachnospiraceae</taxon>
        <taxon>Cuneatibacter</taxon>
    </lineage>
</organism>
<dbReference type="Proteomes" id="UP000292927">
    <property type="component" value="Unassembled WGS sequence"/>
</dbReference>
<proteinExistence type="predicted"/>
<evidence type="ECO:0000313" key="1">
    <source>
        <dbReference type="EMBL" id="RZT01161.1"/>
    </source>
</evidence>
<sequence>MKKYLVATLVGFMTALFSGIVCFASMNIYQGKMSTELPEKIEDIVNHLEEVSIGITKLSVNGSVMSLKGEVIIKNETIPINLNGNIFKSNLHEKSYYISAVDNEKNFEVVNFQVVKNMLPKELLVHNTISVEDTFVLYLQQKNSKGLILIEIPVCEMTDNLFELIDSNNIPDMLDITEEHWWLRYFQPSEIGLVENRSSSGYTRVVSMYHNGVYLYTMDLYTFIDYYNFSGETQGFYSGMYVAKQDYYYNGVHQGNNEFLTVYECTGEMKLQNSSGINNDCIVHAGFGHQVQQTTGGFQVGFSPRISASFHGFGGSFSWTPLRTEIGIEGGQSFDEADHVNGVRIPFVRAIKAKGDKYSMNVEVAAGQPRGNKKQIVANYEFKVGFQGITGSKTSVTTSASGIYVS</sequence>
<comment type="caution">
    <text evidence="1">The sequence shown here is derived from an EMBL/GenBank/DDBJ whole genome shotgun (WGS) entry which is preliminary data.</text>
</comment>
<keyword evidence="2" id="KW-1185">Reference proteome</keyword>
<dbReference type="EMBL" id="SGXF01000002">
    <property type="protein sequence ID" value="RZT01161.1"/>
    <property type="molecule type" value="Genomic_DNA"/>
</dbReference>
<protein>
    <submittedName>
        <fullName evidence="1">Uncharacterized protein</fullName>
    </submittedName>
</protein>
<name>A0A4Q7PKB2_9FIRM</name>
<reference evidence="1 2" key="1">
    <citation type="submission" date="2019-02" db="EMBL/GenBank/DDBJ databases">
        <title>Genomic Encyclopedia of Type Strains, Phase IV (KMG-IV): sequencing the most valuable type-strain genomes for metagenomic binning, comparative biology and taxonomic classification.</title>
        <authorList>
            <person name="Goeker M."/>
        </authorList>
    </citation>
    <scope>NUCLEOTIDE SEQUENCE [LARGE SCALE GENOMIC DNA]</scope>
    <source>
        <strain evidence="1 2">DSM 29486</strain>
    </source>
</reference>
<dbReference type="OrthoDB" id="2613492at2"/>
<gene>
    <name evidence="1" type="ORF">EV209_1603</name>
</gene>
<dbReference type="RefSeq" id="WP_130434797.1">
    <property type="nucleotide sequence ID" value="NZ_SGXF01000002.1"/>
</dbReference>
<evidence type="ECO:0000313" key="2">
    <source>
        <dbReference type="Proteomes" id="UP000292927"/>
    </source>
</evidence>